<evidence type="ECO:0000256" key="2">
    <source>
        <dbReference type="ARBA" id="ARBA00022801"/>
    </source>
</evidence>
<dbReference type="PANTHER" id="PTHR43918:SF4">
    <property type="entry name" value="CARBOXYLIC ESTER HYDROLASE"/>
    <property type="match status" value="1"/>
</dbReference>
<dbReference type="PANTHER" id="PTHR43918">
    <property type="entry name" value="ACETYLCHOLINESTERASE"/>
    <property type="match status" value="1"/>
</dbReference>
<feature type="chain" id="PRO_5005101793" description="Carboxylic ester hydrolase" evidence="3">
    <location>
        <begin position="26"/>
        <end position="570"/>
    </location>
</feature>
<feature type="domain" description="Carboxylesterase type B" evidence="4">
    <location>
        <begin position="38"/>
        <end position="540"/>
    </location>
</feature>
<evidence type="ECO:0000256" key="1">
    <source>
        <dbReference type="ARBA" id="ARBA00005964"/>
    </source>
</evidence>
<dbReference type="InterPro" id="IPR019826">
    <property type="entry name" value="Carboxylesterase_B_AS"/>
</dbReference>
<dbReference type="Pfam" id="PF00135">
    <property type="entry name" value="COesterase"/>
    <property type="match status" value="1"/>
</dbReference>
<dbReference type="ESTHER" id="hypjq-g0rwy5">
    <property type="family name" value="Fungal_carboxylesterase_lipase"/>
</dbReference>
<dbReference type="Proteomes" id="UP000024376">
    <property type="component" value="Unassembled WGS sequence"/>
</dbReference>
<dbReference type="GO" id="GO:0052689">
    <property type="term" value="F:carboxylic ester hydrolase activity"/>
    <property type="evidence" value="ECO:0007669"/>
    <property type="project" value="TreeGrafter"/>
</dbReference>
<dbReference type="InterPro" id="IPR002018">
    <property type="entry name" value="CarbesteraseB"/>
</dbReference>
<keyword evidence="3" id="KW-0732">Signal</keyword>
<evidence type="ECO:0000259" key="4">
    <source>
        <dbReference type="Pfam" id="PF00135"/>
    </source>
</evidence>
<keyword evidence="2 3" id="KW-0378">Hydrolase</keyword>
<dbReference type="KEGG" id="trr:M419DRAFT_92826"/>
<dbReference type="EMBL" id="KI911181">
    <property type="protein sequence ID" value="ETR96955.1"/>
    <property type="molecule type" value="Genomic_DNA"/>
</dbReference>
<dbReference type="InterPro" id="IPR050654">
    <property type="entry name" value="AChE-related_enzymes"/>
</dbReference>
<dbReference type="PROSITE" id="PS00122">
    <property type="entry name" value="CARBOXYLESTERASE_B_1"/>
    <property type="match status" value="1"/>
</dbReference>
<comment type="similarity">
    <text evidence="1 3">Belongs to the type-B carboxylesterase/lipase family.</text>
</comment>
<sequence length="570" mass="62303">MSGHWSIGVCALALLLLSSLSPASAAAVHHQNAPSAHTVNGTYTGLSLESFNQEAFYGIPFAIPPLGDLRLRYPVPYNQSWRGSRNATVRSDSCPGFDKPFAQGFADGLTMSENCLTLDIVRPANVKPGDNLPVFFWIYGGGFKAGGSADPRYNTSFMVRNSMEMKKPIIAVVPNYRTGAFGLLASKEVAAAGVGNIALFDQRLAMEWVSENIRAFGGDPTKVTIAGESAGGSSAGYHLVAFGGKNNGLFRSAILESSSLLGATMNTVETLNLTYQGWYDNITTTVGCNTAADSLACLRTVPYLKFFNAINGFQFKPYIDGRFVTQPPSISIAKGQIADVALIMGSNTDEGTAEFFTPRGTLNNDSDIASLVAHLANGLSDEIVSNVLRLYPDDPIQGCPFGTGPERFADQGVQYKRGAAITGDLNIHAGRRAYAVSHSQRSKHPIYTYRFDQAPWDMKEVDVTTTAPVFVTHYSEIVHVFDNPDKNVNWIGPYPILSELANYVSRSWVSFIHDQTPNNHGLQNKPVWPRYDASKPQNIVFRAGASWIEKDDWRKEQLAYWSTIWSEVMT</sequence>
<accession>A0A024RXR9</accession>
<dbReference type="SUPFAM" id="SSF53474">
    <property type="entry name" value="alpha/beta-Hydrolases"/>
    <property type="match status" value="1"/>
</dbReference>
<organism evidence="5 6">
    <name type="scientific">Hypocrea jecorina (strain ATCC 56765 / BCRC 32924 / NRRL 11460 / Rut C-30)</name>
    <name type="common">Trichoderma reesei</name>
    <dbReference type="NCBI Taxonomy" id="1344414"/>
    <lineage>
        <taxon>Eukaryota</taxon>
        <taxon>Fungi</taxon>
        <taxon>Dikarya</taxon>
        <taxon>Ascomycota</taxon>
        <taxon>Pezizomycotina</taxon>
        <taxon>Sordariomycetes</taxon>
        <taxon>Hypocreomycetidae</taxon>
        <taxon>Hypocreales</taxon>
        <taxon>Hypocreaceae</taxon>
        <taxon>Trichoderma</taxon>
    </lineage>
</organism>
<proteinExistence type="inferred from homology"/>
<evidence type="ECO:0000256" key="3">
    <source>
        <dbReference type="RuleBase" id="RU361235"/>
    </source>
</evidence>
<protein>
    <recommendedName>
        <fullName evidence="3">Carboxylic ester hydrolase</fullName>
        <ecNumber evidence="3">3.1.1.-</ecNumber>
    </recommendedName>
</protein>
<dbReference type="Gene3D" id="3.40.50.1820">
    <property type="entry name" value="alpha/beta hydrolase"/>
    <property type="match status" value="1"/>
</dbReference>
<dbReference type="AlphaFoldDB" id="A0A024RXR9"/>
<gene>
    <name evidence="5" type="ORF">M419DRAFT_92826</name>
</gene>
<feature type="signal peptide" evidence="3">
    <location>
        <begin position="1"/>
        <end position="25"/>
    </location>
</feature>
<evidence type="ECO:0000313" key="6">
    <source>
        <dbReference type="Proteomes" id="UP000024376"/>
    </source>
</evidence>
<dbReference type="EC" id="3.1.1.-" evidence="3"/>
<dbReference type="HOGENOM" id="CLU_006586_10_6_1"/>
<name>A0A024RXR9_HYPJR</name>
<dbReference type="InterPro" id="IPR029058">
    <property type="entry name" value="AB_hydrolase_fold"/>
</dbReference>
<dbReference type="OrthoDB" id="408631at2759"/>
<evidence type="ECO:0000313" key="5">
    <source>
        <dbReference type="EMBL" id="ETR96955.1"/>
    </source>
</evidence>
<reference evidence="6" key="1">
    <citation type="journal article" date="2013" name="Ind. Biotechnol.">
        <title>Comparative genomics analysis of Trichoderma reesei strains.</title>
        <authorList>
            <person name="Koike H."/>
            <person name="Aerts A."/>
            <person name="LaButti K."/>
            <person name="Grigoriev I.V."/>
            <person name="Baker S.E."/>
        </authorList>
    </citation>
    <scope>NUCLEOTIDE SEQUENCE [LARGE SCALE GENOMIC DNA]</scope>
    <source>
        <strain evidence="6">ATCC 56765 / BCRC 32924 / NRRL 11460 / Rut C-30</strain>
    </source>
</reference>